<dbReference type="EMBL" id="VJMH01007267">
    <property type="protein sequence ID" value="KAF0684641.1"/>
    <property type="molecule type" value="Genomic_DNA"/>
</dbReference>
<organism evidence="2">
    <name type="scientific">Aphanomyces stellatus</name>
    <dbReference type="NCBI Taxonomy" id="120398"/>
    <lineage>
        <taxon>Eukaryota</taxon>
        <taxon>Sar</taxon>
        <taxon>Stramenopiles</taxon>
        <taxon>Oomycota</taxon>
        <taxon>Saprolegniomycetes</taxon>
        <taxon>Saprolegniales</taxon>
        <taxon>Verrucalvaceae</taxon>
        <taxon>Aphanomyces</taxon>
    </lineage>
</organism>
<dbReference type="AlphaFoldDB" id="A0A6A4XP92"/>
<sequence length="104" mass="11085">ESGAFVYGAMSFTDKISNGIAVLLIENCREALTGQPVADGEVVRMAYCVLPAVSVLLGAATLYWMKYGSKTLVEKAVVHVSKLDKVDAGEKRSLLQNDTVYGAA</sequence>
<evidence type="ECO:0000313" key="2">
    <source>
        <dbReference type="EMBL" id="KAF0684641.1"/>
    </source>
</evidence>
<reference evidence="2" key="1">
    <citation type="submission" date="2019-06" db="EMBL/GenBank/DDBJ databases">
        <title>Genomics analysis of Aphanomyces spp. identifies a new class of oomycete effector associated with host adaptation.</title>
        <authorList>
            <person name="Gaulin E."/>
        </authorList>
    </citation>
    <scope>NUCLEOTIDE SEQUENCE</scope>
    <source>
        <strain evidence="2">CBS 578.67</strain>
    </source>
</reference>
<comment type="caution">
    <text evidence="2">The sequence shown here is derived from an EMBL/GenBank/DDBJ whole genome shotgun (WGS) entry which is preliminary data.</text>
</comment>
<dbReference type="OrthoDB" id="1730117at2759"/>
<proteinExistence type="predicted"/>
<evidence type="ECO:0000256" key="1">
    <source>
        <dbReference type="SAM" id="Phobius"/>
    </source>
</evidence>
<feature type="non-terminal residue" evidence="2">
    <location>
        <position position="1"/>
    </location>
</feature>
<keyword evidence="1" id="KW-1133">Transmembrane helix</keyword>
<feature type="transmembrane region" description="Helical" evidence="1">
    <location>
        <begin position="44"/>
        <end position="65"/>
    </location>
</feature>
<protein>
    <submittedName>
        <fullName evidence="2">Uncharacterized protein</fullName>
    </submittedName>
</protein>
<gene>
    <name evidence="2" type="ORF">As57867_023290</name>
</gene>
<name>A0A6A4XP92_9STRA</name>
<keyword evidence="1" id="KW-0812">Transmembrane</keyword>
<keyword evidence="1" id="KW-0472">Membrane</keyword>
<accession>A0A6A4XP92</accession>